<dbReference type="InterPro" id="IPR046509">
    <property type="entry name" value="DUF6687"/>
</dbReference>
<dbReference type="RefSeq" id="WP_145196823.1">
    <property type="nucleotide sequence ID" value="NZ_CP036434.1"/>
</dbReference>
<dbReference type="OrthoDB" id="2379877at2"/>
<sequence>MLPIHFAARPSELPKGVPALILDGAFPAGLPAPGGGLHLAHWPGNHTPDELRRDLSTEIAFAFLALSEGERDALLNGAEVIALNHYDTDGICALFVLVRPDEALERRELLVETAASGDFHEVRSEHAFCIDAALRGLHGTDKVALVHEALELLGALLASAHAARDRAAADLERYQQDRAALGAALFDDLIYLDMALWTSPLRGSGTPPFDPGRHAFFADGRADRALLLGQTPGGTTARFVIGTRSFFDVVTTKPSPRPDLEALCKKLNEAEGTADADAAAWRYQDVRGASPELWFGKEGLPLYAEHAGEFLGKSRLTPEEIKGFCIDAVRDTWPLPHDDDEADEDEDIFAV</sequence>
<proteinExistence type="predicted"/>
<accession>A0A518ER31</accession>
<organism evidence="1 2">
    <name type="scientific">Saltatorellus ferox</name>
    <dbReference type="NCBI Taxonomy" id="2528018"/>
    <lineage>
        <taxon>Bacteria</taxon>
        <taxon>Pseudomonadati</taxon>
        <taxon>Planctomycetota</taxon>
        <taxon>Planctomycetia</taxon>
        <taxon>Planctomycetia incertae sedis</taxon>
        <taxon>Saltatorellus</taxon>
    </lineage>
</organism>
<dbReference type="EMBL" id="CP036434">
    <property type="protein sequence ID" value="QDV06548.1"/>
    <property type="molecule type" value="Genomic_DNA"/>
</dbReference>
<reference evidence="1 2" key="1">
    <citation type="submission" date="2019-02" db="EMBL/GenBank/DDBJ databases">
        <title>Deep-cultivation of Planctomycetes and their phenomic and genomic characterization uncovers novel biology.</title>
        <authorList>
            <person name="Wiegand S."/>
            <person name="Jogler M."/>
            <person name="Boedeker C."/>
            <person name="Pinto D."/>
            <person name="Vollmers J."/>
            <person name="Rivas-Marin E."/>
            <person name="Kohn T."/>
            <person name="Peeters S.H."/>
            <person name="Heuer A."/>
            <person name="Rast P."/>
            <person name="Oberbeckmann S."/>
            <person name="Bunk B."/>
            <person name="Jeske O."/>
            <person name="Meyerdierks A."/>
            <person name="Storesund J.E."/>
            <person name="Kallscheuer N."/>
            <person name="Luecker S."/>
            <person name="Lage O.M."/>
            <person name="Pohl T."/>
            <person name="Merkel B.J."/>
            <person name="Hornburger P."/>
            <person name="Mueller R.-W."/>
            <person name="Bruemmer F."/>
            <person name="Labrenz M."/>
            <person name="Spormann A.M."/>
            <person name="Op den Camp H."/>
            <person name="Overmann J."/>
            <person name="Amann R."/>
            <person name="Jetten M.S.M."/>
            <person name="Mascher T."/>
            <person name="Medema M.H."/>
            <person name="Devos D.P."/>
            <person name="Kaster A.-K."/>
            <person name="Ovreas L."/>
            <person name="Rohde M."/>
            <person name="Galperin M.Y."/>
            <person name="Jogler C."/>
        </authorList>
    </citation>
    <scope>NUCLEOTIDE SEQUENCE [LARGE SCALE GENOMIC DNA]</scope>
    <source>
        <strain evidence="1 2">Poly30</strain>
    </source>
</reference>
<dbReference type="Proteomes" id="UP000320390">
    <property type="component" value="Chromosome"/>
</dbReference>
<protein>
    <submittedName>
        <fullName evidence="1">Uncharacterized protein</fullName>
    </submittedName>
</protein>
<dbReference type="Pfam" id="PF20392">
    <property type="entry name" value="DUF6687"/>
    <property type="match status" value="1"/>
</dbReference>
<gene>
    <name evidence="1" type="ORF">Poly30_20580</name>
</gene>
<evidence type="ECO:0000313" key="2">
    <source>
        <dbReference type="Proteomes" id="UP000320390"/>
    </source>
</evidence>
<dbReference type="AlphaFoldDB" id="A0A518ER31"/>
<keyword evidence="2" id="KW-1185">Reference proteome</keyword>
<evidence type="ECO:0000313" key="1">
    <source>
        <dbReference type="EMBL" id="QDV06548.1"/>
    </source>
</evidence>
<name>A0A518ER31_9BACT</name>